<keyword evidence="6" id="KW-1185">Reference proteome</keyword>
<keyword evidence="3" id="KW-0378">Hydrolase</keyword>
<dbReference type="InterPro" id="IPR023696">
    <property type="entry name" value="Ureohydrolase_dom_sf"/>
</dbReference>
<dbReference type="AlphaFoldDB" id="A0A2U2PEP0"/>
<evidence type="ECO:0000256" key="3">
    <source>
        <dbReference type="ARBA" id="ARBA00022801"/>
    </source>
</evidence>
<dbReference type="GO" id="GO:0033389">
    <property type="term" value="P:putrescine biosynthetic process from arginine, via agmatine"/>
    <property type="evidence" value="ECO:0007669"/>
    <property type="project" value="TreeGrafter"/>
</dbReference>
<dbReference type="GO" id="GO:0046872">
    <property type="term" value="F:metal ion binding"/>
    <property type="evidence" value="ECO:0007669"/>
    <property type="project" value="UniProtKB-KW"/>
</dbReference>
<proteinExistence type="inferred from homology"/>
<organism evidence="5 6">
    <name type="scientific">Pararcticibacter amylolyticus</name>
    <dbReference type="NCBI Taxonomy" id="2173175"/>
    <lineage>
        <taxon>Bacteria</taxon>
        <taxon>Pseudomonadati</taxon>
        <taxon>Bacteroidota</taxon>
        <taxon>Sphingobacteriia</taxon>
        <taxon>Sphingobacteriales</taxon>
        <taxon>Sphingobacteriaceae</taxon>
        <taxon>Pararcticibacter</taxon>
    </lineage>
</organism>
<keyword evidence="4" id="KW-0464">Manganese</keyword>
<protein>
    <submittedName>
        <fullName evidence="5">Agmatinase</fullName>
    </submittedName>
</protein>
<dbReference type="CDD" id="cd11593">
    <property type="entry name" value="Agmatinase-like_2"/>
    <property type="match status" value="1"/>
</dbReference>
<name>A0A2U2PEP0_9SPHI</name>
<feature type="binding site" evidence="4">
    <location>
        <position position="130"/>
    </location>
    <ligand>
        <name>Mn(2+)</name>
        <dbReference type="ChEBI" id="CHEBI:29035"/>
        <label>1</label>
    </ligand>
</feature>
<comment type="caution">
    <text evidence="5">The sequence shown here is derived from an EMBL/GenBank/DDBJ whole genome shotgun (WGS) entry which is preliminary data.</text>
</comment>
<dbReference type="Proteomes" id="UP000245647">
    <property type="component" value="Unassembled WGS sequence"/>
</dbReference>
<evidence type="ECO:0000256" key="2">
    <source>
        <dbReference type="ARBA" id="ARBA00022723"/>
    </source>
</evidence>
<dbReference type="PANTHER" id="PTHR11358:SF26">
    <property type="entry name" value="GUANIDINO ACID HYDROLASE, MITOCHONDRIAL"/>
    <property type="match status" value="1"/>
</dbReference>
<dbReference type="NCBIfam" id="TIGR01230">
    <property type="entry name" value="agmatinase"/>
    <property type="match status" value="1"/>
</dbReference>
<dbReference type="InterPro" id="IPR005925">
    <property type="entry name" value="Agmatinase-rel"/>
</dbReference>
<reference evidence="5 6" key="1">
    <citation type="submission" date="2018-04" db="EMBL/GenBank/DDBJ databases">
        <title>Pedobacter chongqingensis sp. nov., isolated from a rottenly hemp rope.</title>
        <authorList>
            <person name="Cai Y."/>
        </authorList>
    </citation>
    <scope>NUCLEOTIDE SEQUENCE [LARGE SCALE GENOMIC DNA]</scope>
    <source>
        <strain evidence="5 6">FJ4-8</strain>
    </source>
</reference>
<feature type="binding site" evidence="4">
    <location>
        <position position="211"/>
    </location>
    <ligand>
        <name>Mn(2+)</name>
        <dbReference type="ChEBI" id="CHEBI:29035"/>
        <label>1</label>
    </ligand>
</feature>
<feature type="binding site" evidence="4">
    <location>
        <position position="213"/>
    </location>
    <ligand>
        <name>Mn(2+)</name>
        <dbReference type="ChEBI" id="CHEBI:29035"/>
        <label>1</label>
    </ligand>
</feature>
<feature type="binding site" evidence="4">
    <location>
        <position position="128"/>
    </location>
    <ligand>
        <name>Mn(2+)</name>
        <dbReference type="ChEBI" id="CHEBI:29035"/>
        <label>1</label>
    </ligand>
</feature>
<keyword evidence="2 4" id="KW-0479">Metal-binding</keyword>
<comment type="cofactor">
    <cofactor evidence="4">
        <name>Mn(2+)</name>
        <dbReference type="ChEBI" id="CHEBI:29035"/>
    </cofactor>
    <text evidence="4">Binds 2 manganese ions per subunit.</text>
</comment>
<evidence type="ECO:0000256" key="4">
    <source>
        <dbReference type="PIRSR" id="PIRSR036979-1"/>
    </source>
</evidence>
<evidence type="ECO:0000313" key="6">
    <source>
        <dbReference type="Proteomes" id="UP000245647"/>
    </source>
</evidence>
<dbReference type="PIRSF" id="PIRSF036979">
    <property type="entry name" value="Arginase"/>
    <property type="match status" value="1"/>
</dbReference>
<dbReference type="Gene3D" id="3.40.800.10">
    <property type="entry name" value="Ureohydrolase domain"/>
    <property type="match status" value="1"/>
</dbReference>
<dbReference type="Pfam" id="PF00491">
    <property type="entry name" value="Arginase"/>
    <property type="match status" value="1"/>
</dbReference>
<accession>A0A2U2PEP0</accession>
<dbReference type="GO" id="GO:0008783">
    <property type="term" value="F:agmatinase activity"/>
    <property type="evidence" value="ECO:0007669"/>
    <property type="project" value="TreeGrafter"/>
</dbReference>
<dbReference type="EMBL" id="QEAS01000012">
    <property type="protein sequence ID" value="PWG79784.1"/>
    <property type="molecule type" value="Genomic_DNA"/>
</dbReference>
<sequence length="288" mass="32161">MGLQDESLYAYESSKVVIQQLPYEHTSSYLSGSAKGPEAIIRASEYVECYDEELDTEIVDKTGICTLPPLDFTEKVNEDAINYIEHETGSLLKDNKFVVSLGAEHTVTLGIVKAFTKKYRDLTILQIDAHSDLRDSYHDNPYSHACVMARVHELGVTICQAGIRAQAKEEAELIKKSDTIHTFYAHQIRKNPLWIEELIAPMGNNVYITIDADGFDPSVIPAVGTAEPNGLFWTETTELLKAVCRERNVVGFDVVECAPLEGSILSEYTLAKLVYKLIGYRFAHSSSF</sequence>
<dbReference type="InterPro" id="IPR006035">
    <property type="entry name" value="Ureohydrolase"/>
</dbReference>
<feature type="binding site" evidence="4">
    <location>
        <position position="105"/>
    </location>
    <ligand>
        <name>Mn(2+)</name>
        <dbReference type="ChEBI" id="CHEBI:29035"/>
        <label>1</label>
    </ligand>
</feature>
<dbReference type="PROSITE" id="PS51409">
    <property type="entry name" value="ARGINASE_2"/>
    <property type="match status" value="1"/>
</dbReference>
<feature type="binding site" evidence="4">
    <location>
        <position position="132"/>
    </location>
    <ligand>
        <name>Mn(2+)</name>
        <dbReference type="ChEBI" id="CHEBI:29035"/>
        <label>1</label>
    </ligand>
</feature>
<dbReference type="SUPFAM" id="SSF52768">
    <property type="entry name" value="Arginase/deacetylase"/>
    <property type="match status" value="1"/>
</dbReference>
<evidence type="ECO:0000313" key="5">
    <source>
        <dbReference type="EMBL" id="PWG79784.1"/>
    </source>
</evidence>
<evidence type="ECO:0000256" key="1">
    <source>
        <dbReference type="ARBA" id="ARBA00009227"/>
    </source>
</evidence>
<comment type="similarity">
    <text evidence="1">Belongs to the arginase family. Agmatinase subfamily.</text>
</comment>
<gene>
    <name evidence="5" type="primary">speB</name>
    <name evidence="5" type="ORF">DDR33_15340</name>
</gene>
<dbReference type="PANTHER" id="PTHR11358">
    <property type="entry name" value="ARGINASE/AGMATINASE"/>
    <property type="match status" value="1"/>
</dbReference>